<accession>A0A8S9G7W3</accession>
<name>A0A8S9G7W3_BRACR</name>
<proteinExistence type="predicted"/>
<sequence length="197" mass="22687">MLQWISIQRCQKRNTSSLWIYLKIVEKSILRVATTVHGERDLILRCKQHVKLEVLNSDANVIDAYTESERKLFSASFVYVDKDKSAPKLLWNHLIVMNGDRDGLWFVIRDFNNLINNEEKARDPTHLERSFLDLRTFFSEVQLQHSGHPLSSKGQRGDHFVRCGLDRAVANTSELIIILLLNFTTCFVKGLTISGLS</sequence>
<organism evidence="1 2">
    <name type="scientific">Brassica cretica</name>
    <name type="common">Mustard</name>
    <dbReference type="NCBI Taxonomy" id="69181"/>
    <lineage>
        <taxon>Eukaryota</taxon>
        <taxon>Viridiplantae</taxon>
        <taxon>Streptophyta</taxon>
        <taxon>Embryophyta</taxon>
        <taxon>Tracheophyta</taxon>
        <taxon>Spermatophyta</taxon>
        <taxon>Magnoliopsida</taxon>
        <taxon>eudicotyledons</taxon>
        <taxon>Gunneridae</taxon>
        <taxon>Pentapetalae</taxon>
        <taxon>rosids</taxon>
        <taxon>malvids</taxon>
        <taxon>Brassicales</taxon>
        <taxon>Brassicaceae</taxon>
        <taxon>Brassiceae</taxon>
        <taxon>Brassica</taxon>
    </lineage>
</organism>
<reference evidence="1" key="1">
    <citation type="submission" date="2019-12" db="EMBL/GenBank/DDBJ databases">
        <title>Genome sequencing and annotation of Brassica cretica.</title>
        <authorList>
            <person name="Studholme D.J."/>
            <person name="Sarris P.F."/>
        </authorList>
    </citation>
    <scope>NUCLEOTIDE SEQUENCE</scope>
    <source>
        <strain evidence="1">PFS-001/15</strain>
        <tissue evidence="1">Leaf</tissue>
    </source>
</reference>
<evidence type="ECO:0000313" key="1">
    <source>
        <dbReference type="EMBL" id="KAF2539312.1"/>
    </source>
</evidence>
<dbReference type="EMBL" id="QGKW02002228">
    <property type="protein sequence ID" value="KAF2539312.1"/>
    <property type="molecule type" value="Genomic_DNA"/>
</dbReference>
<comment type="caution">
    <text evidence="1">The sequence shown here is derived from an EMBL/GenBank/DDBJ whole genome shotgun (WGS) entry which is preliminary data.</text>
</comment>
<dbReference type="Proteomes" id="UP000712281">
    <property type="component" value="Unassembled WGS sequence"/>
</dbReference>
<dbReference type="AlphaFoldDB" id="A0A8S9G7W3"/>
<evidence type="ECO:0000313" key="2">
    <source>
        <dbReference type="Proteomes" id="UP000712281"/>
    </source>
</evidence>
<protein>
    <submittedName>
        <fullName evidence="1">Uncharacterized protein</fullName>
    </submittedName>
</protein>
<gene>
    <name evidence="1" type="ORF">F2Q68_00022584</name>
</gene>